<dbReference type="OrthoDB" id="8068875at2759"/>
<protein>
    <submittedName>
        <fullName evidence="1">CHST15</fullName>
        <ecNumber evidence="1">2.8.2.33</ecNumber>
    </submittedName>
</protein>
<dbReference type="PANTHER" id="PTHR15723:SF0">
    <property type="entry name" value="CARBOHYDRATE SULFOTRANSFERASE 15"/>
    <property type="match status" value="1"/>
</dbReference>
<comment type="caution">
    <text evidence="1">The sequence shown here is derived from an EMBL/GenBank/DDBJ whole genome shotgun (WGS) entry which is preliminary data.</text>
</comment>
<sequence length="165" mass="19273">MVYPQNKTSTATERHDQDSRNVLGLCPLGFSENTQDLMCKKMLPFEKPYKNPCWHADSGELLCLPYFMLIGMPKCGTTDIFYSIIQHPDVEYPVNKFDKLLKETHFFDALHYGEATPGYLQRLYNWIYIPQNENRSFPIVSIPHTIQHILPRVKIIISLRDPVER</sequence>
<accession>A0A8S3TRW3</accession>
<keyword evidence="2" id="KW-1185">Reference proteome</keyword>
<proteinExistence type="predicted"/>
<evidence type="ECO:0000313" key="2">
    <source>
        <dbReference type="Proteomes" id="UP000683360"/>
    </source>
</evidence>
<reference evidence="1" key="1">
    <citation type="submission" date="2021-03" db="EMBL/GenBank/DDBJ databases">
        <authorList>
            <person name="Bekaert M."/>
        </authorList>
    </citation>
    <scope>NUCLEOTIDE SEQUENCE</scope>
</reference>
<gene>
    <name evidence="1" type="ORF">MEDL_49055</name>
</gene>
<evidence type="ECO:0000313" key="1">
    <source>
        <dbReference type="EMBL" id="CAG2236515.1"/>
    </source>
</evidence>
<organism evidence="1 2">
    <name type="scientific">Mytilus edulis</name>
    <name type="common">Blue mussel</name>
    <dbReference type="NCBI Taxonomy" id="6550"/>
    <lineage>
        <taxon>Eukaryota</taxon>
        <taxon>Metazoa</taxon>
        <taxon>Spiralia</taxon>
        <taxon>Lophotrochozoa</taxon>
        <taxon>Mollusca</taxon>
        <taxon>Bivalvia</taxon>
        <taxon>Autobranchia</taxon>
        <taxon>Pteriomorphia</taxon>
        <taxon>Mytilida</taxon>
        <taxon>Mytiloidea</taxon>
        <taxon>Mytilidae</taxon>
        <taxon>Mytilinae</taxon>
        <taxon>Mytilus</taxon>
    </lineage>
</organism>
<name>A0A8S3TRW3_MYTED</name>
<keyword evidence="1" id="KW-0808">Transferase</keyword>
<dbReference type="GO" id="GO:0050659">
    <property type="term" value="F:N-acetylgalactosamine 4-sulfate 6-O-sulfotransferase activity"/>
    <property type="evidence" value="ECO:0007669"/>
    <property type="project" value="UniProtKB-EC"/>
</dbReference>
<dbReference type="Gene3D" id="3.40.50.300">
    <property type="entry name" value="P-loop containing nucleotide triphosphate hydrolases"/>
    <property type="match status" value="1"/>
</dbReference>
<dbReference type="Proteomes" id="UP000683360">
    <property type="component" value="Unassembled WGS sequence"/>
</dbReference>
<dbReference type="AlphaFoldDB" id="A0A8S3TRW3"/>
<dbReference type="GO" id="GO:0019319">
    <property type="term" value="P:hexose biosynthetic process"/>
    <property type="evidence" value="ECO:0007669"/>
    <property type="project" value="TreeGrafter"/>
</dbReference>
<dbReference type="InterPro" id="IPR052654">
    <property type="entry name" value="CS_Sulfotransferase"/>
</dbReference>
<dbReference type="EMBL" id="CAJPWZ010002359">
    <property type="protein sequence ID" value="CAG2236515.1"/>
    <property type="molecule type" value="Genomic_DNA"/>
</dbReference>
<dbReference type="InterPro" id="IPR027417">
    <property type="entry name" value="P-loop_NTPase"/>
</dbReference>
<dbReference type="PANTHER" id="PTHR15723">
    <property type="entry name" value="CARBOHYDRATE SULFOTRANSFERASE 15"/>
    <property type="match status" value="1"/>
</dbReference>
<dbReference type="EC" id="2.8.2.33" evidence="1"/>
<dbReference type="SUPFAM" id="SSF52540">
    <property type="entry name" value="P-loop containing nucleoside triphosphate hydrolases"/>
    <property type="match status" value="1"/>
</dbReference>